<name>A0A059CX61_EUCGR</name>
<proteinExistence type="predicted"/>
<dbReference type="InParanoid" id="A0A059CX61"/>
<protein>
    <submittedName>
        <fullName evidence="1">Uncharacterized protein</fullName>
    </submittedName>
</protein>
<evidence type="ECO:0000313" key="1">
    <source>
        <dbReference type="EMBL" id="KCW82540.1"/>
    </source>
</evidence>
<dbReference type="Gramene" id="KCW82540">
    <property type="protein sequence ID" value="KCW82540"/>
    <property type="gene ID" value="EUGRSUZ_C03945"/>
</dbReference>
<accession>A0A059CX61</accession>
<organism evidence="1">
    <name type="scientific">Eucalyptus grandis</name>
    <name type="common">Flooded gum</name>
    <dbReference type="NCBI Taxonomy" id="71139"/>
    <lineage>
        <taxon>Eukaryota</taxon>
        <taxon>Viridiplantae</taxon>
        <taxon>Streptophyta</taxon>
        <taxon>Embryophyta</taxon>
        <taxon>Tracheophyta</taxon>
        <taxon>Spermatophyta</taxon>
        <taxon>Magnoliopsida</taxon>
        <taxon>eudicotyledons</taxon>
        <taxon>Gunneridae</taxon>
        <taxon>Pentapetalae</taxon>
        <taxon>rosids</taxon>
        <taxon>malvids</taxon>
        <taxon>Myrtales</taxon>
        <taxon>Myrtaceae</taxon>
        <taxon>Myrtoideae</taxon>
        <taxon>Eucalypteae</taxon>
        <taxon>Eucalyptus</taxon>
    </lineage>
</organism>
<gene>
    <name evidence="1" type="ORF">EUGRSUZ_C03945</name>
</gene>
<dbReference type="AlphaFoldDB" id="A0A059CX61"/>
<reference evidence="1" key="1">
    <citation type="submission" date="2013-07" db="EMBL/GenBank/DDBJ databases">
        <title>The genome of Eucalyptus grandis.</title>
        <authorList>
            <person name="Schmutz J."/>
            <person name="Hayes R."/>
            <person name="Myburg A."/>
            <person name="Tuskan G."/>
            <person name="Grattapaglia D."/>
            <person name="Rokhsar D.S."/>
        </authorList>
    </citation>
    <scope>NUCLEOTIDE SEQUENCE</scope>
    <source>
        <tissue evidence="1">Leaf extractions</tissue>
    </source>
</reference>
<dbReference type="EMBL" id="KK198755">
    <property type="protein sequence ID" value="KCW82540.1"/>
    <property type="molecule type" value="Genomic_DNA"/>
</dbReference>
<sequence length="87" mass="10386">MAANLSFPLDYYPCHSQMFPTFSSIAIMVCIIRDRLKENYIILYKNTQKYWIPRYICFMLTSEVNTARKEPRLFYELPSLSLINVHL</sequence>